<comment type="caution">
    <text evidence="2">The sequence shown here is derived from an EMBL/GenBank/DDBJ whole genome shotgun (WGS) entry which is preliminary data.</text>
</comment>
<dbReference type="OrthoDB" id="10480521at2759"/>
<evidence type="ECO:0000313" key="3">
    <source>
        <dbReference type="Proteomes" id="UP000054776"/>
    </source>
</evidence>
<reference evidence="2 3" key="1">
    <citation type="submission" date="2015-01" db="EMBL/GenBank/DDBJ databases">
        <title>Evolution of Trichinella species and genotypes.</title>
        <authorList>
            <person name="Korhonen P.K."/>
            <person name="Edoardo P."/>
            <person name="Giuseppe L.R."/>
            <person name="Gasser R.B."/>
        </authorList>
    </citation>
    <scope>NUCLEOTIDE SEQUENCE [LARGE SCALE GENOMIC DNA]</scope>
    <source>
        <strain evidence="2">ISS3</strain>
    </source>
</reference>
<name>A0A0V1BR00_TRISP</name>
<accession>A0A0V1BR00</accession>
<sequence>MPPALTGTADAAQDCILVFYCRRGANNNIDAFVDDIRLQHWYKSKLTCVNYFEVDESVEQLIVACCRCWAGIFFGKVHLKVEICNLIEQLFSFSVFAQLQLSFSFFHVSTTSSGHQWNNNAQSAVNSGKNGRKSTTQSSQLCRSSMTRRVDSSHDLSSPSFAWSKPTPAMPRPPKPHPQRTQLELKFPDNTDFHWGHLSGKFWEEVLCPVFRFIKDEAFDDDDDEGNRQGCRRETRATVPCTRKFFHCRRERALPNDAFGSREQAREQRNRSTCCRLSVFWWNNIRSITGEEISDGLSKVMTIGRAELESIFHHNWWCLCFPIGNRQTISFRIN</sequence>
<gene>
    <name evidence="2" type="ORF">T01_15500</name>
</gene>
<evidence type="ECO:0000313" key="2">
    <source>
        <dbReference type="EMBL" id="KRY39668.1"/>
    </source>
</evidence>
<dbReference type="InParanoid" id="A0A0V1BR00"/>
<organism evidence="2 3">
    <name type="scientific">Trichinella spiralis</name>
    <name type="common">Trichina worm</name>
    <dbReference type="NCBI Taxonomy" id="6334"/>
    <lineage>
        <taxon>Eukaryota</taxon>
        <taxon>Metazoa</taxon>
        <taxon>Ecdysozoa</taxon>
        <taxon>Nematoda</taxon>
        <taxon>Enoplea</taxon>
        <taxon>Dorylaimia</taxon>
        <taxon>Trichinellida</taxon>
        <taxon>Trichinellidae</taxon>
        <taxon>Trichinella</taxon>
    </lineage>
</organism>
<dbReference type="Proteomes" id="UP000054776">
    <property type="component" value="Unassembled WGS sequence"/>
</dbReference>
<protein>
    <submittedName>
        <fullName evidence="2">Uncharacterized protein</fullName>
    </submittedName>
</protein>
<dbReference type="AlphaFoldDB" id="A0A0V1BR00"/>
<proteinExistence type="predicted"/>
<feature type="compositionally biased region" description="Polar residues" evidence="1">
    <location>
        <begin position="114"/>
        <end position="147"/>
    </location>
</feature>
<evidence type="ECO:0000256" key="1">
    <source>
        <dbReference type="SAM" id="MobiDB-lite"/>
    </source>
</evidence>
<dbReference type="EMBL" id="JYDH01000017">
    <property type="protein sequence ID" value="KRY39668.1"/>
    <property type="molecule type" value="Genomic_DNA"/>
</dbReference>
<keyword evidence="3" id="KW-1185">Reference proteome</keyword>
<feature type="region of interest" description="Disordered" evidence="1">
    <location>
        <begin position="113"/>
        <end position="182"/>
    </location>
</feature>